<dbReference type="Proteomes" id="UP000259683">
    <property type="component" value="Segment"/>
</dbReference>
<name>A0A385EDH5_9CAUD</name>
<evidence type="ECO:0000313" key="2">
    <source>
        <dbReference type="EMBL" id="AXQ69736.1"/>
    </source>
</evidence>
<reference evidence="2" key="2">
    <citation type="submission" date="2021-07" db="EMBL/GenBank/DDBJ databases">
        <title>Giant CbK-like Caulobacter bacteriophages have genetically divergent genomes.</title>
        <authorList>
            <person name="Wilson K."/>
            <person name="Ely B."/>
        </authorList>
    </citation>
    <scope>NUCLEOTIDE SEQUENCE</scope>
</reference>
<evidence type="ECO:0000313" key="3">
    <source>
        <dbReference type="Proteomes" id="UP000259683"/>
    </source>
</evidence>
<gene>
    <name evidence="2" type="ORF">CcrSC_gp154</name>
</gene>
<reference evidence="2" key="1">
    <citation type="submission" date="2018-07" db="EMBL/GenBank/DDBJ databases">
        <authorList>
            <person name="Wilson K.M."/>
            <person name="Ely B."/>
        </authorList>
    </citation>
    <scope>NUCLEOTIDE SEQUENCE</scope>
</reference>
<proteinExistence type="predicted"/>
<keyword evidence="3" id="KW-1185">Reference proteome</keyword>
<dbReference type="InterPro" id="IPR046787">
    <property type="entry name" value="DnaT_2"/>
</dbReference>
<feature type="domain" description="Putative DnaT-like" evidence="1">
    <location>
        <begin position="3"/>
        <end position="154"/>
    </location>
</feature>
<sequence length="180" mass="20424">MSFTFVVETGQALPDANSYSNIEFADDYVEMDIHRSGEWLGLDEDVKERLLARASKMLDSRVKWKGKKYDRDSGLQWPRIEVLDEDGYPISDDEVPQIVREATVEYAKYFMDEDVVAGSTISNYREIQVDVIELKINNETNPALVPDVVKTMIENSGLGTVDDGTSTTNGRMGFKKIRRT</sequence>
<organism evidence="2 3">
    <name type="scientific">Caulobacter phage CcrSC</name>
    <dbReference type="NCBI Taxonomy" id="2283272"/>
    <lineage>
        <taxon>Viruses</taxon>
        <taxon>Duplodnaviria</taxon>
        <taxon>Heunggongvirae</taxon>
        <taxon>Uroviricota</taxon>
        <taxon>Caudoviricetes</taxon>
        <taxon>Jeanschmidtviridae</taxon>
        <taxon>Bertelyvirus</taxon>
        <taxon>Bertelyvirus SC</taxon>
    </lineage>
</organism>
<accession>A0A385EDH5</accession>
<evidence type="ECO:0000259" key="1">
    <source>
        <dbReference type="Pfam" id="PF20557"/>
    </source>
</evidence>
<protein>
    <recommendedName>
        <fullName evidence="1">Putative DnaT-like domain-containing protein</fullName>
    </recommendedName>
</protein>
<dbReference type="EMBL" id="MH588547">
    <property type="protein sequence ID" value="AXQ69736.1"/>
    <property type="molecule type" value="Genomic_DNA"/>
</dbReference>
<dbReference type="Pfam" id="PF20557">
    <property type="entry name" value="DnaT_2"/>
    <property type="match status" value="1"/>
</dbReference>